<dbReference type="Proteomes" id="UP000016933">
    <property type="component" value="Unassembled WGS sequence"/>
</dbReference>
<proteinExistence type="predicted"/>
<dbReference type="HOGENOM" id="CLU_031468_2_0_1"/>
<name>N1PQT5_DOTSN</name>
<evidence type="ECO:0000259" key="1">
    <source>
        <dbReference type="Pfam" id="PF08546"/>
    </source>
</evidence>
<dbReference type="InterPro" id="IPR051402">
    <property type="entry name" value="KPR-Related"/>
</dbReference>
<dbReference type="STRING" id="675120.N1PQT5"/>
<keyword evidence="3" id="KW-1185">Reference proteome</keyword>
<reference evidence="3" key="1">
    <citation type="journal article" date="2012" name="PLoS Genet.">
        <title>The genomes of the fungal plant pathogens Cladosporium fulvum and Dothistroma septosporum reveal adaptation to different hosts and lifestyles but also signatures of common ancestry.</title>
        <authorList>
            <person name="de Wit P.J.G.M."/>
            <person name="van der Burgt A."/>
            <person name="Oekmen B."/>
            <person name="Stergiopoulos I."/>
            <person name="Abd-Elsalam K.A."/>
            <person name="Aerts A.L."/>
            <person name="Bahkali A.H."/>
            <person name="Beenen H.G."/>
            <person name="Chettri P."/>
            <person name="Cox M.P."/>
            <person name="Datema E."/>
            <person name="de Vries R.P."/>
            <person name="Dhillon B."/>
            <person name="Ganley A.R."/>
            <person name="Griffiths S.A."/>
            <person name="Guo Y."/>
            <person name="Hamelin R.C."/>
            <person name="Henrissat B."/>
            <person name="Kabir M.S."/>
            <person name="Jashni M.K."/>
            <person name="Kema G."/>
            <person name="Klaubauf S."/>
            <person name="Lapidus A."/>
            <person name="Levasseur A."/>
            <person name="Lindquist E."/>
            <person name="Mehrabi R."/>
            <person name="Ohm R.A."/>
            <person name="Owen T.J."/>
            <person name="Salamov A."/>
            <person name="Schwelm A."/>
            <person name="Schijlen E."/>
            <person name="Sun H."/>
            <person name="van den Burg H.A."/>
            <person name="van Ham R.C.H.J."/>
            <person name="Zhang S."/>
            <person name="Goodwin S.B."/>
            <person name="Grigoriev I.V."/>
            <person name="Collemare J."/>
            <person name="Bradshaw R.E."/>
        </authorList>
    </citation>
    <scope>NUCLEOTIDE SEQUENCE [LARGE SCALE GENOMIC DNA]</scope>
    <source>
        <strain evidence="3">NZE10 / CBS 128990</strain>
    </source>
</reference>
<dbReference type="EMBL" id="KB446538">
    <property type="protein sequence ID" value="EME45811.1"/>
    <property type="molecule type" value="Genomic_DNA"/>
</dbReference>
<evidence type="ECO:0000313" key="2">
    <source>
        <dbReference type="EMBL" id="EME45811.1"/>
    </source>
</evidence>
<dbReference type="Gene3D" id="1.10.1040.10">
    <property type="entry name" value="N-(1-d-carboxylethyl)-l-norvaline Dehydrogenase, domain 2"/>
    <property type="match status" value="1"/>
</dbReference>
<organism evidence="2 3">
    <name type="scientific">Dothistroma septosporum (strain NZE10 / CBS 128990)</name>
    <name type="common">Red band needle blight fungus</name>
    <name type="synonym">Mycosphaerella pini</name>
    <dbReference type="NCBI Taxonomy" id="675120"/>
    <lineage>
        <taxon>Eukaryota</taxon>
        <taxon>Fungi</taxon>
        <taxon>Dikarya</taxon>
        <taxon>Ascomycota</taxon>
        <taxon>Pezizomycotina</taxon>
        <taxon>Dothideomycetes</taxon>
        <taxon>Dothideomycetidae</taxon>
        <taxon>Mycosphaerellales</taxon>
        <taxon>Mycosphaerellaceae</taxon>
        <taxon>Dothistroma</taxon>
    </lineage>
</organism>
<accession>N1PQT5</accession>
<gene>
    <name evidence="2" type="ORF">DOTSEDRAFT_88052</name>
</gene>
<dbReference type="InterPro" id="IPR013328">
    <property type="entry name" value="6PGD_dom2"/>
</dbReference>
<dbReference type="AlphaFoldDB" id="N1PQT5"/>
<dbReference type="SUPFAM" id="SSF48179">
    <property type="entry name" value="6-phosphogluconate dehydrogenase C-terminal domain-like"/>
    <property type="match status" value="1"/>
</dbReference>
<dbReference type="InterPro" id="IPR008927">
    <property type="entry name" value="6-PGluconate_DH-like_C_sf"/>
</dbReference>
<dbReference type="PANTHER" id="PTHR21708:SF40">
    <property type="entry name" value="REDUCTASE FAMILY PROTEIN, PUTATIVE (AFU_ORTHOLOGUE AFUA_2G14497)-RELATED"/>
    <property type="match status" value="1"/>
</dbReference>
<reference evidence="2 3" key="2">
    <citation type="journal article" date="2012" name="PLoS Pathog.">
        <title>Diverse lifestyles and strategies of plant pathogenesis encoded in the genomes of eighteen Dothideomycetes fungi.</title>
        <authorList>
            <person name="Ohm R.A."/>
            <person name="Feau N."/>
            <person name="Henrissat B."/>
            <person name="Schoch C.L."/>
            <person name="Horwitz B.A."/>
            <person name="Barry K.W."/>
            <person name="Condon B.J."/>
            <person name="Copeland A.C."/>
            <person name="Dhillon B."/>
            <person name="Glaser F."/>
            <person name="Hesse C.N."/>
            <person name="Kosti I."/>
            <person name="LaButti K."/>
            <person name="Lindquist E.A."/>
            <person name="Lucas S."/>
            <person name="Salamov A.A."/>
            <person name="Bradshaw R.E."/>
            <person name="Ciuffetti L."/>
            <person name="Hamelin R.C."/>
            <person name="Kema G.H.J."/>
            <person name="Lawrence C."/>
            <person name="Scott J.A."/>
            <person name="Spatafora J.W."/>
            <person name="Turgeon B.G."/>
            <person name="de Wit P.J.G.M."/>
            <person name="Zhong S."/>
            <person name="Goodwin S.B."/>
            <person name="Grigoriev I.V."/>
        </authorList>
    </citation>
    <scope>NUCLEOTIDE SEQUENCE [LARGE SCALE GENOMIC DNA]</scope>
    <source>
        <strain evidence="3">NZE10 / CBS 128990</strain>
    </source>
</reference>
<dbReference type="FunFam" id="1.10.1040.10:FF:000017">
    <property type="entry name" value="2-dehydropantoate 2-reductase"/>
    <property type="match status" value="1"/>
</dbReference>
<dbReference type="GO" id="GO:0005737">
    <property type="term" value="C:cytoplasm"/>
    <property type="evidence" value="ECO:0007669"/>
    <property type="project" value="TreeGrafter"/>
</dbReference>
<protein>
    <recommendedName>
        <fullName evidence="1">Ketopantoate reductase C-terminal domain-containing protein</fullName>
    </recommendedName>
</protein>
<dbReference type="OrthoDB" id="3609at2759"/>
<sequence length="282" mass="31793">MSASEATTHFMPTYGIGNGQQTKILLFGLGATESFYGFIPSKNFKVSLSVVARSNYDAVKHHARTNFDYIVCAHKAIQPDRTPPLHREVAVDKTTFVIIQDGVGNGDPFETLYPENTIISCSRDDLRSGTLEKFAELLKHEWTKFSIEPDVQKQRWEKVVWNATWDPLTTLTSVPVQDFLHSTPEALAMTMQLMEEMITIARRCGVPLKVESAEQLIEKVLAMQTPVYSSMYQDTKEGRSLEVEVILGTPIRRARELGMQEQCSARRITKPACPYDSVSCRI</sequence>
<dbReference type="PANTHER" id="PTHR21708">
    <property type="entry name" value="PROBABLE 2-DEHYDROPANTOATE 2-REDUCTASE"/>
    <property type="match status" value="1"/>
</dbReference>
<dbReference type="InterPro" id="IPR013752">
    <property type="entry name" value="KPA_reductase"/>
</dbReference>
<dbReference type="Pfam" id="PF08546">
    <property type="entry name" value="ApbA_C"/>
    <property type="match status" value="1"/>
</dbReference>
<evidence type="ECO:0000313" key="3">
    <source>
        <dbReference type="Proteomes" id="UP000016933"/>
    </source>
</evidence>
<dbReference type="Gene3D" id="3.40.50.720">
    <property type="entry name" value="NAD(P)-binding Rossmann-like Domain"/>
    <property type="match status" value="1"/>
</dbReference>
<dbReference type="OMA" id="GLCFICV"/>
<feature type="domain" description="Ketopantoate reductase C-terminal" evidence="1">
    <location>
        <begin position="150"/>
        <end position="259"/>
    </location>
</feature>